<dbReference type="Pfam" id="PF01656">
    <property type="entry name" value="CbiA"/>
    <property type="match status" value="1"/>
</dbReference>
<feature type="domain" description="CobB/CobQ-like glutamine amidotransferase" evidence="9">
    <location>
        <begin position="249"/>
        <end position="437"/>
    </location>
</feature>
<evidence type="ECO:0000256" key="7">
    <source>
        <dbReference type="HAMAP-Rule" id="MF_00027"/>
    </source>
</evidence>
<dbReference type="GO" id="GO:0042242">
    <property type="term" value="F:cobyrinic acid a,c-diamide synthase activity"/>
    <property type="evidence" value="ECO:0007669"/>
    <property type="project" value="UniProtKB-UniRule"/>
</dbReference>
<feature type="domain" description="CobQ/CobB/MinD/ParA nucleotide binding" evidence="8">
    <location>
        <begin position="9"/>
        <end position="193"/>
    </location>
</feature>
<dbReference type="SUPFAM" id="SSF52540">
    <property type="entry name" value="P-loop containing nucleoside triphosphate hydrolases"/>
    <property type="match status" value="1"/>
</dbReference>
<dbReference type="GO" id="GO:0005524">
    <property type="term" value="F:ATP binding"/>
    <property type="evidence" value="ECO:0007669"/>
    <property type="project" value="UniProtKB-UniRule"/>
</dbReference>
<comment type="function">
    <text evidence="7">Catalyzes the ATP-dependent amidation of the two carboxylate groups at positions a and c of cobyrinate, using either L-glutamine or ammonia as the nitrogen source.</text>
</comment>
<dbReference type="SUPFAM" id="SSF52317">
    <property type="entry name" value="Class I glutamine amidotransferase-like"/>
    <property type="match status" value="1"/>
</dbReference>
<evidence type="ECO:0000259" key="9">
    <source>
        <dbReference type="Pfam" id="PF07685"/>
    </source>
</evidence>
<dbReference type="KEGG" id="amij:EQM06_06510"/>
<evidence type="ECO:0000256" key="3">
    <source>
        <dbReference type="ARBA" id="ARBA00022741"/>
    </source>
</evidence>
<comment type="miscellaneous">
    <text evidence="7">The a and c carboxylates of cobyrinate are activated for nucleophilic attack via formation of a phosphorylated intermediate by ATP. CbiA catalyzes first the amidation of the c-carboxylate, and then that of the a-carboxylate.</text>
</comment>
<dbReference type="InterPro" id="IPR029062">
    <property type="entry name" value="Class_I_gatase-like"/>
</dbReference>
<dbReference type="NCBIfam" id="NF002204">
    <property type="entry name" value="PRK01077.1"/>
    <property type="match status" value="1"/>
</dbReference>
<comment type="catalytic activity">
    <reaction evidence="7">
        <text>cob(II)yrinate + 2 L-glutamine + 2 ATP + 2 H2O = cob(II)yrinate a,c diamide + 2 L-glutamate + 2 ADP + 2 phosphate + 2 H(+)</text>
        <dbReference type="Rhea" id="RHEA:26289"/>
        <dbReference type="ChEBI" id="CHEBI:15377"/>
        <dbReference type="ChEBI" id="CHEBI:15378"/>
        <dbReference type="ChEBI" id="CHEBI:29985"/>
        <dbReference type="ChEBI" id="CHEBI:30616"/>
        <dbReference type="ChEBI" id="CHEBI:43474"/>
        <dbReference type="ChEBI" id="CHEBI:58359"/>
        <dbReference type="ChEBI" id="CHEBI:58537"/>
        <dbReference type="ChEBI" id="CHEBI:58894"/>
        <dbReference type="ChEBI" id="CHEBI:456216"/>
        <dbReference type="EC" id="6.3.5.11"/>
    </reaction>
</comment>
<evidence type="ECO:0000256" key="5">
    <source>
        <dbReference type="ARBA" id="ARBA00022842"/>
    </source>
</evidence>
<protein>
    <recommendedName>
        <fullName evidence="7">Cobyrinate a,c-diamide synthase</fullName>
        <ecNumber evidence="7">6.3.5.11</ecNumber>
    </recommendedName>
    <alternativeName>
        <fullName evidence="7">Cobyrinic acid a,c-diamide synthetase</fullName>
    </alternativeName>
</protein>
<keyword evidence="7" id="KW-0169">Cobalamin biosynthesis</keyword>
<dbReference type="InterPro" id="IPR004484">
    <property type="entry name" value="CbiA/CobB_synth"/>
</dbReference>
<keyword evidence="6 7" id="KW-0315">Glutamine amidotransferase</keyword>
<dbReference type="InterPro" id="IPR002586">
    <property type="entry name" value="CobQ/CobB/MinD/ParA_Nub-bd_dom"/>
</dbReference>
<keyword evidence="5 7" id="KW-0460">Magnesium</keyword>
<comment type="pathway">
    <text evidence="7">Cofactor biosynthesis; adenosylcobalamin biosynthesis; cob(II)yrinate a,c-diamide from sirohydrochlorin (anaerobic route): step 10/10.</text>
</comment>
<feature type="site" description="Increases nucleophilicity of active site Cys" evidence="7">
    <location>
        <position position="432"/>
    </location>
</feature>
<organism evidence="10 11">
    <name type="scientific">Aminipila luticellarii</name>
    <dbReference type="NCBI Taxonomy" id="2507160"/>
    <lineage>
        <taxon>Bacteria</taxon>
        <taxon>Bacillati</taxon>
        <taxon>Bacillota</taxon>
        <taxon>Clostridia</taxon>
        <taxon>Peptostreptococcales</taxon>
        <taxon>Anaerovoracaceae</taxon>
        <taxon>Aminipila</taxon>
    </lineage>
</organism>
<comment type="cofactor">
    <cofactor evidence="1 7">
        <name>Mg(2+)</name>
        <dbReference type="ChEBI" id="CHEBI:18420"/>
    </cofactor>
</comment>
<proteinExistence type="inferred from homology"/>
<dbReference type="UniPathway" id="UPA00148">
    <property type="reaction ID" value="UER00231"/>
</dbReference>
<evidence type="ECO:0000313" key="11">
    <source>
        <dbReference type="Proteomes" id="UP000287601"/>
    </source>
</evidence>
<dbReference type="Proteomes" id="UP000287601">
    <property type="component" value="Chromosome"/>
</dbReference>
<name>A0A410PVG8_9FIRM</name>
<evidence type="ECO:0000256" key="6">
    <source>
        <dbReference type="ARBA" id="ARBA00022962"/>
    </source>
</evidence>
<dbReference type="Pfam" id="PF07685">
    <property type="entry name" value="GATase_3"/>
    <property type="match status" value="1"/>
</dbReference>
<dbReference type="EC" id="6.3.5.11" evidence="7"/>
<dbReference type="CDD" id="cd03130">
    <property type="entry name" value="GATase1_CobB"/>
    <property type="match status" value="1"/>
</dbReference>
<dbReference type="InterPro" id="IPR011698">
    <property type="entry name" value="GATase_3"/>
</dbReference>
<dbReference type="CDD" id="cd05388">
    <property type="entry name" value="CobB_N"/>
    <property type="match status" value="1"/>
</dbReference>
<reference evidence="10 11" key="1">
    <citation type="submission" date="2019-01" db="EMBL/GenBank/DDBJ databases">
        <title>Draft genomes of a novel of Aminipila strains.</title>
        <authorList>
            <person name="Ma S."/>
        </authorList>
    </citation>
    <scope>NUCLEOTIDE SEQUENCE [LARGE SCALE GENOMIC DNA]</scope>
    <source>
        <strain evidence="11">JN-39</strain>
    </source>
</reference>
<sequence length="456" mass="50799">METKNLPRILIGAPSSGSGKTTVVCAILQALINRGCPIASFKCGPDYIDPMFHKEALGLASRNLDLFFNDADTIQYLLAKNSRHADIAIIEGVMGYYDGITGKSYEASSYDLARKTKTPSVLIIDCKAKAVSILAEIKGFKELESDSNIKGVILNRISPQIYEEIKPLIEEKLGITVLGYMPFLKECSLESRHLGLVTAQEVGNLKKILDRLAAQAAESIDLDKLVKLAQTAPEIGFTKPEIVCGKKVRIGVAKDKAFCFYYQDNLDLLTELGADLCYFSPLEDQKLPEDLQGLYFGGGYPELYLKELEANRSMRQSIKKALEENVPCLAECGGFMYLHETVQDKLGHSYKMVGAVRGECTYAGKLVRFGYIDMRAEKANLLCTEGMHIKGHEFHYWDSNNSGECFHAQKPYRSKSWKCVIGNEQLYAGYPHIHFYSNIKAAERFVNICGQKKTGN</sequence>
<dbReference type="InterPro" id="IPR027417">
    <property type="entry name" value="P-loop_NTPase"/>
</dbReference>
<evidence type="ECO:0000256" key="1">
    <source>
        <dbReference type="ARBA" id="ARBA00001946"/>
    </source>
</evidence>
<dbReference type="PANTHER" id="PTHR43873">
    <property type="entry name" value="COBYRINATE A,C-DIAMIDE SYNTHASE"/>
    <property type="match status" value="1"/>
</dbReference>
<evidence type="ECO:0000256" key="2">
    <source>
        <dbReference type="ARBA" id="ARBA00022598"/>
    </source>
</evidence>
<dbReference type="OrthoDB" id="9764035at2"/>
<comment type="similarity">
    <text evidence="7">Belongs to the CobB/CbiA family.</text>
</comment>
<dbReference type="NCBIfam" id="TIGR00379">
    <property type="entry name" value="cobB"/>
    <property type="match status" value="1"/>
</dbReference>
<dbReference type="Gene3D" id="3.40.50.300">
    <property type="entry name" value="P-loop containing nucleotide triphosphate hydrolases"/>
    <property type="match status" value="1"/>
</dbReference>
<evidence type="ECO:0000313" key="10">
    <source>
        <dbReference type="EMBL" id="QAT42914.1"/>
    </source>
</evidence>
<dbReference type="PROSITE" id="PS51274">
    <property type="entry name" value="GATASE_COBBQ"/>
    <property type="match status" value="1"/>
</dbReference>
<dbReference type="Gene3D" id="3.40.50.880">
    <property type="match status" value="1"/>
</dbReference>
<gene>
    <name evidence="7" type="primary">cbiA</name>
    <name evidence="10" type="ORF">EQM06_06510</name>
</gene>
<dbReference type="GO" id="GO:0009236">
    <property type="term" value="P:cobalamin biosynthetic process"/>
    <property type="evidence" value="ECO:0007669"/>
    <property type="project" value="UniProtKB-UniRule"/>
</dbReference>
<keyword evidence="11" id="KW-1185">Reference proteome</keyword>
<dbReference type="PANTHER" id="PTHR43873:SF1">
    <property type="entry name" value="COBYRINATE A,C-DIAMIDE SYNTHASE"/>
    <property type="match status" value="1"/>
</dbReference>
<keyword evidence="4 7" id="KW-0067">ATP-binding</keyword>
<feature type="active site" description="Nucleophile" evidence="7">
    <location>
        <position position="332"/>
    </location>
</feature>
<accession>A0A410PVG8</accession>
<dbReference type="EMBL" id="CP035281">
    <property type="protein sequence ID" value="QAT42914.1"/>
    <property type="molecule type" value="Genomic_DNA"/>
</dbReference>
<comment type="domain">
    <text evidence="7">Comprises of two domains. The C-terminal domain contains the binding site for glutamine and catalyzes the hydrolysis of this substrate to glutamate and ammonia. The N-terminal domain is anticipated to bind ATP and cobyrinate and catalyzes the ultimate synthesis of the diamide product. The ammonia produced via the glutaminase domain is probably translocated to the adjacent domain via a molecular tunnel, where it reacts with an activated intermediate.</text>
</comment>
<keyword evidence="2 7" id="KW-0436">Ligase</keyword>
<dbReference type="AlphaFoldDB" id="A0A410PVG8"/>
<evidence type="ECO:0000256" key="4">
    <source>
        <dbReference type="ARBA" id="ARBA00022840"/>
    </source>
</evidence>
<dbReference type="HAMAP" id="MF_00027">
    <property type="entry name" value="CobB_CbiA"/>
    <property type="match status" value="1"/>
</dbReference>
<evidence type="ECO:0000259" key="8">
    <source>
        <dbReference type="Pfam" id="PF01656"/>
    </source>
</evidence>
<dbReference type="RefSeq" id="WP_128745563.1">
    <property type="nucleotide sequence ID" value="NZ_CP035281.1"/>
</dbReference>
<keyword evidence="3 7" id="KW-0547">Nucleotide-binding</keyword>